<organism evidence="1 2">
    <name type="scientific">Paraglomus occultum</name>
    <dbReference type="NCBI Taxonomy" id="144539"/>
    <lineage>
        <taxon>Eukaryota</taxon>
        <taxon>Fungi</taxon>
        <taxon>Fungi incertae sedis</taxon>
        <taxon>Mucoromycota</taxon>
        <taxon>Glomeromycotina</taxon>
        <taxon>Glomeromycetes</taxon>
        <taxon>Paraglomerales</taxon>
        <taxon>Paraglomeraceae</taxon>
        <taxon>Paraglomus</taxon>
    </lineage>
</organism>
<dbReference type="Proteomes" id="UP000789572">
    <property type="component" value="Unassembled WGS sequence"/>
</dbReference>
<reference evidence="1" key="1">
    <citation type="submission" date="2021-06" db="EMBL/GenBank/DDBJ databases">
        <authorList>
            <person name="Kallberg Y."/>
            <person name="Tangrot J."/>
            <person name="Rosling A."/>
        </authorList>
    </citation>
    <scope>NUCLEOTIDE SEQUENCE</scope>
    <source>
        <strain evidence="1">IA702</strain>
    </source>
</reference>
<keyword evidence="2" id="KW-1185">Reference proteome</keyword>
<evidence type="ECO:0000313" key="1">
    <source>
        <dbReference type="EMBL" id="CAG8655223.1"/>
    </source>
</evidence>
<feature type="non-terminal residue" evidence="1">
    <location>
        <position position="47"/>
    </location>
</feature>
<name>A0A9N9DXY5_9GLOM</name>
<protein>
    <submittedName>
        <fullName evidence="1">2884_t:CDS:1</fullName>
    </submittedName>
</protein>
<feature type="non-terminal residue" evidence="1">
    <location>
        <position position="1"/>
    </location>
</feature>
<dbReference type="EMBL" id="CAJVPJ010004742">
    <property type="protein sequence ID" value="CAG8655223.1"/>
    <property type="molecule type" value="Genomic_DNA"/>
</dbReference>
<accession>A0A9N9DXY5</accession>
<proteinExistence type="predicted"/>
<gene>
    <name evidence="1" type="ORF">POCULU_LOCUS10165</name>
</gene>
<evidence type="ECO:0000313" key="2">
    <source>
        <dbReference type="Proteomes" id="UP000789572"/>
    </source>
</evidence>
<dbReference type="AlphaFoldDB" id="A0A9N9DXY5"/>
<comment type="caution">
    <text evidence="1">The sequence shown here is derived from an EMBL/GenBank/DDBJ whole genome shotgun (WGS) entry which is preliminary data.</text>
</comment>
<sequence>VLNTIKGIFSEIDKDTSLKKIWEETLDKSVKPLSQAEKRRYSSSSYE</sequence>